<proteinExistence type="predicted"/>
<protein>
    <submittedName>
        <fullName evidence="1">Uncharacterized protein</fullName>
    </submittedName>
</protein>
<keyword evidence="1" id="KW-0496">Mitochondrion</keyword>
<sequence>MYGIERVFGTSVRILILAYPDSELRTVYGVALIPRLDFKEFNTLGMWERKIVVISHSGIESSEVTISVVSMK</sequence>
<name>A0A1Y0B373_9LAMI</name>
<gene>
    <name evidence="1" type="ORF">AEK19_MT1665</name>
</gene>
<geneLocation type="mitochondrion" evidence="1"/>
<organism evidence="1">
    <name type="scientific">Utricularia reniformis</name>
    <dbReference type="NCBI Taxonomy" id="192314"/>
    <lineage>
        <taxon>Eukaryota</taxon>
        <taxon>Viridiplantae</taxon>
        <taxon>Streptophyta</taxon>
        <taxon>Embryophyta</taxon>
        <taxon>Tracheophyta</taxon>
        <taxon>Spermatophyta</taxon>
        <taxon>Magnoliopsida</taxon>
        <taxon>eudicotyledons</taxon>
        <taxon>Gunneridae</taxon>
        <taxon>Pentapetalae</taxon>
        <taxon>asterids</taxon>
        <taxon>lamiids</taxon>
        <taxon>Lamiales</taxon>
        <taxon>Lentibulariaceae</taxon>
        <taxon>Utricularia</taxon>
    </lineage>
</organism>
<dbReference type="AlphaFoldDB" id="A0A1Y0B373"/>
<evidence type="ECO:0000313" key="1">
    <source>
        <dbReference type="EMBL" id="ART31848.1"/>
    </source>
</evidence>
<dbReference type="EMBL" id="KY774314">
    <property type="protein sequence ID" value="ART31848.1"/>
    <property type="molecule type" value="Genomic_DNA"/>
</dbReference>
<accession>A0A1Y0B373</accession>
<reference evidence="1" key="1">
    <citation type="submission" date="2017-03" db="EMBL/GenBank/DDBJ databases">
        <title>The mitochondrial genome of the carnivorous plant Utricularia reniformis (Lentibulariaceae): structure, comparative analysis and evolutionary landmarks.</title>
        <authorList>
            <person name="Silva S.R."/>
            <person name="Alvarenga D.O."/>
            <person name="Michael T.P."/>
            <person name="Miranda V.F.O."/>
            <person name="Varani A.M."/>
        </authorList>
    </citation>
    <scope>NUCLEOTIDE SEQUENCE</scope>
</reference>